<evidence type="ECO:0000313" key="1">
    <source>
        <dbReference type="EMBL" id="MDW9253271.1"/>
    </source>
</evidence>
<accession>A0AAW9CZZ0</accession>
<protein>
    <submittedName>
        <fullName evidence="1">Uncharacterized protein</fullName>
    </submittedName>
</protein>
<comment type="caution">
    <text evidence="1">The sequence shown here is derived from an EMBL/GenBank/DDBJ whole genome shotgun (WGS) entry which is preliminary data.</text>
</comment>
<dbReference type="Proteomes" id="UP001272137">
    <property type="component" value="Unassembled WGS sequence"/>
</dbReference>
<organism evidence="1 2">
    <name type="scientific">Burkholderia thailandensis</name>
    <dbReference type="NCBI Taxonomy" id="57975"/>
    <lineage>
        <taxon>Bacteria</taxon>
        <taxon>Pseudomonadati</taxon>
        <taxon>Pseudomonadota</taxon>
        <taxon>Betaproteobacteria</taxon>
        <taxon>Burkholderiales</taxon>
        <taxon>Burkholderiaceae</taxon>
        <taxon>Burkholderia</taxon>
        <taxon>pseudomallei group</taxon>
    </lineage>
</organism>
<sequence length="47" mass="5237">MRRATAPTRTHPMNPFRKAARLESSGLRTIVVPLFTTALTRTGIADR</sequence>
<dbReference type="EMBL" id="QXCT01000001">
    <property type="protein sequence ID" value="MDW9253271.1"/>
    <property type="molecule type" value="Genomic_DNA"/>
</dbReference>
<evidence type="ECO:0000313" key="2">
    <source>
        <dbReference type="Proteomes" id="UP001272137"/>
    </source>
</evidence>
<proteinExistence type="predicted"/>
<dbReference type="AlphaFoldDB" id="A0AAW9CZZ0"/>
<gene>
    <name evidence="1" type="ORF">C7S16_7183</name>
</gene>
<reference evidence="1" key="1">
    <citation type="submission" date="2018-08" db="EMBL/GenBank/DDBJ databases">
        <title>Identification of Burkholderia cepacia strains that express a Burkholderia pseudomallei-like capsular polysaccharide.</title>
        <authorList>
            <person name="Burtnick M.N."/>
            <person name="Vongsouvath M."/>
            <person name="Newton P."/>
            <person name="Wuthiekanun V."/>
            <person name="Limmathurotsakul D."/>
            <person name="Brett P.J."/>
            <person name="Chantratita N."/>
            <person name="Dance D.A."/>
        </authorList>
    </citation>
    <scope>NUCLEOTIDE SEQUENCE</scope>
    <source>
        <strain evidence="1">SBXCC001</strain>
    </source>
</reference>
<name>A0AAW9CZZ0_BURTH</name>